<proteinExistence type="inferred from homology"/>
<dbReference type="EMBL" id="JBEYXV010000010">
    <property type="protein sequence ID" value="MEU6823192.1"/>
    <property type="molecule type" value="Genomic_DNA"/>
</dbReference>
<feature type="domain" description="Chalcone/stilbene synthase N-terminal" evidence="3">
    <location>
        <begin position="7"/>
        <end position="203"/>
    </location>
</feature>
<organism evidence="5 6">
    <name type="scientific">Streptomyces atriruber</name>
    <dbReference type="NCBI Taxonomy" id="545121"/>
    <lineage>
        <taxon>Bacteria</taxon>
        <taxon>Bacillati</taxon>
        <taxon>Actinomycetota</taxon>
        <taxon>Actinomycetes</taxon>
        <taxon>Kitasatosporales</taxon>
        <taxon>Streptomycetaceae</taxon>
        <taxon>Streptomyces</taxon>
    </lineage>
</organism>
<sequence length="353" mass="38060">MSPTAGARILGLSTAHPGLPLPQDELYETFYADFYREVPDAEQIFKATQVRTRHMAWDPREYFAGPTTPSMSERMRGWEENVLALGAETVGSVLKGVDTADVGSFTMASCTGYAGPTPEMLLAKEFGLPVHLRRTFVGHMGCYAAFNALKVGLDSVTARPDELAVVSCCEICSLHVRPEMTKEQVVVHGLFADGAAAVLLGPDDGQGPAVLRTHTETHYATSEAMTWRVQDDGFRMTLSPYVPAILSGAVESFVENLLRPLGLSRQDVRHWGVHPGGPKIIDLVGARLGLTDAQLAASRHILASRGNCSSSTILLILEQLLSGVHDAVPRPGEFGVLMAFGPGLTMESALVRF</sequence>
<reference evidence="5 6" key="1">
    <citation type="submission" date="2024-06" db="EMBL/GenBank/DDBJ databases">
        <title>The Natural Products Discovery Center: Release of the First 8490 Sequenced Strains for Exploring Actinobacteria Biosynthetic Diversity.</title>
        <authorList>
            <person name="Kalkreuter E."/>
            <person name="Kautsar S.A."/>
            <person name="Yang D."/>
            <person name="Bader C.D."/>
            <person name="Teijaro C.N."/>
            <person name="Fluegel L."/>
            <person name="Davis C.M."/>
            <person name="Simpson J.R."/>
            <person name="Lauterbach L."/>
            <person name="Steele A.D."/>
            <person name="Gui C."/>
            <person name="Meng S."/>
            <person name="Li G."/>
            <person name="Viehrig K."/>
            <person name="Ye F."/>
            <person name="Su P."/>
            <person name="Kiefer A.F."/>
            <person name="Nichols A."/>
            <person name="Cepeda A.J."/>
            <person name="Yan W."/>
            <person name="Fan B."/>
            <person name="Jiang Y."/>
            <person name="Adhikari A."/>
            <person name="Zheng C.-J."/>
            <person name="Schuster L."/>
            <person name="Cowan T.M."/>
            <person name="Smanski M.J."/>
            <person name="Chevrette M.G."/>
            <person name="De Carvalho L.P.S."/>
            <person name="Shen B."/>
        </authorList>
    </citation>
    <scope>NUCLEOTIDE SEQUENCE [LARGE SCALE GENOMIC DNA]</scope>
    <source>
        <strain evidence="5 6">NPDC046838</strain>
    </source>
</reference>
<dbReference type="Pfam" id="PF00195">
    <property type="entry name" value="Chal_sti_synt_N"/>
    <property type="match status" value="1"/>
</dbReference>
<dbReference type="Proteomes" id="UP001551176">
    <property type="component" value="Unassembled WGS sequence"/>
</dbReference>
<evidence type="ECO:0000256" key="2">
    <source>
        <dbReference type="ARBA" id="ARBA00022679"/>
    </source>
</evidence>
<dbReference type="RefSeq" id="WP_359351343.1">
    <property type="nucleotide sequence ID" value="NZ_JBEYXV010000010.1"/>
</dbReference>
<dbReference type="Pfam" id="PF02797">
    <property type="entry name" value="Chal_sti_synt_C"/>
    <property type="match status" value="1"/>
</dbReference>
<dbReference type="InterPro" id="IPR011141">
    <property type="entry name" value="Polyketide_synthase_type-III"/>
</dbReference>
<keyword evidence="2" id="KW-0808">Transferase</keyword>
<evidence type="ECO:0000313" key="5">
    <source>
        <dbReference type="EMBL" id="MEU6823192.1"/>
    </source>
</evidence>
<dbReference type="Gene3D" id="3.40.47.10">
    <property type="match status" value="2"/>
</dbReference>
<accession>A0ABV3BRJ6</accession>
<dbReference type="SUPFAM" id="SSF53901">
    <property type="entry name" value="Thiolase-like"/>
    <property type="match status" value="1"/>
</dbReference>
<gene>
    <name evidence="5" type="ORF">ABZ921_21380</name>
</gene>
<protein>
    <submittedName>
        <fullName evidence="5">Type III polyketide synthase</fullName>
    </submittedName>
</protein>
<comment type="similarity">
    <text evidence="1">Belongs to the thiolase-like superfamily. Chalcone/stilbene synthases family.</text>
</comment>
<feature type="domain" description="Chalcone/stilbene synthase C-terminal" evidence="4">
    <location>
        <begin position="221"/>
        <end position="352"/>
    </location>
</feature>
<comment type="caution">
    <text evidence="5">The sequence shown here is derived from an EMBL/GenBank/DDBJ whole genome shotgun (WGS) entry which is preliminary data.</text>
</comment>
<evidence type="ECO:0000313" key="6">
    <source>
        <dbReference type="Proteomes" id="UP001551176"/>
    </source>
</evidence>
<dbReference type="InterPro" id="IPR016039">
    <property type="entry name" value="Thiolase-like"/>
</dbReference>
<dbReference type="InterPro" id="IPR001099">
    <property type="entry name" value="Chalcone/stilbene_synt_N"/>
</dbReference>
<name>A0ABV3BRJ6_9ACTN</name>
<evidence type="ECO:0000256" key="1">
    <source>
        <dbReference type="ARBA" id="ARBA00005531"/>
    </source>
</evidence>
<dbReference type="CDD" id="cd00831">
    <property type="entry name" value="CHS_like"/>
    <property type="match status" value="1"/>
</dbReference>
<dbReference type="PANTHER" id="PTHR11877:SF46">
    <property type="entry name" value="TYPE III POLYKETIDE SYNTHASE A"/>
    <property type="match status" value="1"/>
</dbReference>
<keyword evidence="6" id="KW-1185">Reference proteome</keyword>
<dbReference type="InterPro" id="IPR012328">
    <property type="entry name" value="Chalcone/stilbene_synt_C"/>
</dbReference>
<evidence type="ECO:0000259" key="4">
    <source>
        <dbReference type="Pfam" id="PF02797"/>
    </source>
</evidence>
<evidence type="ECO:0000259" key="3">
    <source>
        <dbReference type="Pfam" id="PF00195"/>
    </source>
</evidence>
<dbReference type="PIRSF" id="PIRSF000451">
    <property type="entry name" value="PKS_III"/>
    <property type="match status" value="1"/>
</dbReference>
<dbReference type="PANTHER" id="PTHR11877">
    <property type="entry name" value="HYDROXYMETHYLGLUTARYL-COA SYNTHASE"/>
    <property type="match status" value="1"/>
</dbReference>